<dbReference type="GO" id="GO:0043772">
    <property type="term" value="F:acyl-phosphate glycerol-3-phosphate acyltransferase activity"/>
    <property type="evidence" value="ECO:0007669"/>
    <property type="project" value="UniProtKB-UniRule"/>
</dbReference>
<keyword evidence="4 10" id="KW-0812">Transmembrane</keyword>
<evidence type="ECO:0000313" key="11">
    <source>
        <dbReference type="EMBL" id="NMF26201.1"/>
    </source>
</evidence>
<feature type="transmembrane region" description="Helical" evidence="10">
    <location>
        <begin position="113"/>
        <end position="135"/>
    </location>
</feature>
<dbReference type="HAMAP" id="MF_01043">
    <property type="entry name" value="PlsY"/>
    <property type="match status" value="1"/>
</dbReference>
<dbReference type="Pfam" id="PF02660">
    <property type="entry name" value="G3P_acyltransf"/>
    <property type="match status" value="1"/>
</dbReference>
<accession>A0A7X9Y083</accession>
<dbReference type="AlphaFoldDB" id="A0A7X9Y083"/>
<comment type="subcellular location">
    <subcellularLocation>
        <location evidence="10">Cell membrane</location>
        <topology evidence="10">Multi-pass membrane protein</topology>
    </subcellularLocation>
</comment>
<comment type="similarity">
    <text evidence="10">Belongs to the PlsY family.</text>
</comment>
<keyword evidence="7 10" id="KW-0472">Membrane</keyword>
<proteinExistence type="inferred from homology"/>
<comment type="function">
    <text evidence="10">Catalyzes the transfer of an acyl group from acyl-phosphate (acyl-PO(4)) to glycerol-3-phosphate (G3P) to form lysophosphatidic acid (LPA). This enzyme utilizes acyl-phosphate as fatty acyl donor, but not acyl-CoA or acyl-ACP.</text>
</comment>
<dbReference type="GO" id="GO:0005886">
    <property type="term" value="C:plasma membrane"/>
    <property type="evidence" value="ECO:0007669"/>
    <property type="project" value="UniProtKB-SubCell"/>
</dbReference>
<keyword evidence="9 10" id="KW-1208">Phospholipid metabolism</keyword>
<evidence type="ECO:0000256" key="2">
    <source>
        <dbReference type="ARBA" id="ARBA00022516"/>
    </source>
</evidence>
<dbReference type="InterPro" id="IPR003811">
    <property type="entry name" value="G3P_acylTferase_PlsY"/>
</dbReference>
<evidence type="ECO:0000256" key="4">
    <source>
        <dbReference type="ARBA" id="ARBA00022692"/>
    </source>
</evidence>
<keyword evidence="11" id="KW-0012">Acyltransferase</keyword>
<comment type="subunit">
    <text evidence="10">Probably interacts with PlsX.</text>
</comment>
<dbReference type="Proteomes" id="UP000565613">
    <property type="component" value="Unassembled WGS sequence"/>
</dbReference>
<protein>
    <recommendedName>
        <fullName evidence="10">Glycerol-3-phosphate acyltransferase</fullName>
    </recommendedName>
    <alternativeName>
        <fullName evidence="10">Acyl-PO4 G3P acyltransferase</fullName>
    </alternativeName>
    <alternativeName>
        <fullName evidence="10">Acyl-phosphate--glycerol-3-phosphate acyltransferase</fullName>
    </alternativeName>
    <alternativeName>
        <fullName evidence="10">G3P acyltransferase</fullName>
        <shortName evidence="10">GPAT</shortName>
        <ecNumber evidence="10">2.3.1.275</ecNumber>
    </alternativeName>
    <alternativeName>
        <fullName evidence="10">Lysophosphatidic acid synthase</fullName>
        <shortName evidence="10">LPA synthase</shortName>
    </alternativeName>
</protein>
<dbReference type="UniPathway" id="UPA00085"/>
<keyword evidence="2 10" id="KW-0444">Lipid biosynthesis</keyword>
<keyword evidence="1 10" id="KW-1003">Cell membrane</keyword>
<dbReference type="EC" id="2.3.1.275" evidence="10"/>
<name>A0A7X9Y083_9ACTN</name>
<gene>
    <name evidence="10" type="primary">plsY</name>
    <name evidence="11" type="ORF">HF885_07130</name>
</gene>
<keyword evidence="6 10" id="KW-0443">Lipid metabolism</keyword>
<sequence length="210" mass="21622">MDQFFSLLIGYAFGCFLTADVVCRRLAGKSVFQVGVGNPGMANVGHELGTKAAALVLAGDIAKTLAAWLVARTLFPADAAVCGLAATTGATLGHNFPAWHRFRGGKGVTTTCAGIILAAPALGIASAVAGLVVVLASGYLCVGAEAITLAFLLACCVAYGPASAYAAYALVLAALMLWAHWSALTAVAHGTQPRASISVRFWKKLRRGRR</sequence>
<keyword evidence="3 10" id="KW-0808">Transferase</keyword>
<dbReference type="PANTHER" id="PTHR30309">
    <property type="entry name" value="INNER MEMBRANE PROTEIN YGIH"/>
    <property type="match status" value="1"/>
</dbReference>
<comment type="caution">
    <text evidence="11">The sequence shown here is derived from an EMBL/GenBank/DDBJ whole genome shotgun (WGS) entry which is preliminary data.</text>
</comment>
<comment type="caution">
    <text evidence="10">Lacks conserved residue(s) required for the propagation of feature annotation.</text>
</comment>
<dbReference type="GO" id="GO:0008654">
    <property type="term" value="P:phospholipid biosynthetic process"/>
    <property type="evidence" value="ECO:0007669"/>
    <property type="project" value="UniProtKB-UniRule"/>
</dbReference>
<organism evidence="11 12">
    <name type="scientific">Parafannyhessea umbonata</name>
    <dbReference type="NCBI Taxonomy" id="604330"/>
    <lineage>
        <taxon>Bacteria</taxon>
        <taxon>Bacillati</taxon>
        <taxon>Actinomycetota</taxon>
        <taxon>Coriobacteriia</taxon>
        <taxon>Coriobacteriales</taxon>
        <taxon>Atopobiaceae</taxon>
        <taxon>Parafannyhessea</taxon>
    </lineage>
</organism>
<keyword evidence="8 10" id="KW-0594">Phospholipid biosynthesis</keyword>
<comment type="catalytic activity">
    <reaction evidence="10">
        <text>an acyl phosphate + sn-glycerol 3-phosphate = a 1-acyl-sn-glycero-3-phosphate + phosphate</text>
        <dbReference type="Rhea" id="RHEA:34075"/>
        <dbReference type="ChEBI" id="CHEBI:43474"/>
        <dbReference type="ChEBI" id="CHEBI:57597"/>
        <dbReference type="ChEBI" id="CHEBI:57970"/>
        <dbReference type="ChEBI" id="CHEBI:59918"/>
        <dbReference type="EC" id="2.3.1.275"/>
    </reaction>
</comment>
<comment type="pathway">
    <text evidence="10">Lipid metabolism; phospholipid metabolism.</text>
</comment>
<evidence type="ECO:0000256" key="5">
    <source>
        <dbReference type="ARBA" id="ARBA00022989"/>
    </source>
</evidence>
<evidence type="ECO:0000313" key="12">
    <source>
        <dbReference type="Proteomes" id="UP000565613"/>
    </source>
</evidence>
<evidence type="ECO:0000256" key="10">
    <source>
        <dbReference type="HAMAP-Rule" id="MF_01043"/>
    </source>
</evidence>
<dbReference type="SMART" id="SM01207">
    <property type="entry name" value="G3P_acyltransf"/>
    <property type="match status" value="1"/>
</dbReference>
<dbReference type="RefSeq" id="WP_170104253.1">
    <property type="nucleotide sequence ID" value="NZ_JABAGR010000006.1"/>
</dbReference>
<evidence type="ECO:0000256" key="3">
    <source>
        <dbReference type="ARBA" id="ARBA00022679"/>
    </source>
</evidence>
<dbReference type="EMBL" id="JABAGR010000006">
    <property type="protein sequence ID" value="NMF26201.1"/>
    <property type="molecule type" value="Genomic_DNA"/>
</dbReference>
<keyword evidence="5 10" id="KW-1133">Transmembrane helix</keyword>
<dbReference type="PANTHER" id="PTHR30309:SF0">
    <property type="entry name" value="GLYCEROL-3-PHOSPHATE ACYLTRANSFERASE-RELATED"/>
    <property type="match status" value="1"/>
</dbReference>
<evidence type="ECO:0000256" key="9">
    <source>
        <dbReference type="ARBA" id="ARBA00023264"/>
    </source>
</evidence>
<evidence type="ECO:0000256" key="1">
    <source>
        <dbReference type="ARBA" id="ARBA00022475"/>
    </source>
</evidence>
<evidence type="ECO:0000256" key="6">
    <source>
        <dbReference type="ARBA" id="ARBA00023098"/>
    </source>
</evidence>
<evidence type="ECO:0000256" key="7">
    <source>
        <dbReference type="ARBA" id="ARBA00023136"/>
    </source>
</evidence>
<evidence type="ECO:0000256" key="8">
    <source>
        <dbReference type="ARBA" id="ARBA00023209"/>
    </source>
</evidence>
<reference evidence="11 12" key="1">
    <citation type="submission" date="2020-04" db="EMBL/GenBank/DDBJ databases">
        <authorList>
            <person name="Hitch T.C.A."/>
            <person name="Wylensek D."/>
            <person name="Clavel T."/>
        </authorList>
    </citation>
    <scope>NUCLEOTIDE SEQUENCE [LARGE SCALE GENOMIC DNA]</scope>
    <source>
        <strain evidence="11 12">105184</strain>
    </source>
</reference>